<dbReference type="InParanoid" id="A0A6I9QZE4"/>
<feature type="transmembrane region" description="Helical" evidence="6">
    <location>
        <begin position="152"/>
        <end position="171"/>
    </location>
</feature>
<dbReference type="InterPro" id="IPR039357">
    <property type="entry name" value="SRD5A/TECR"/>
</dbReference>
<organism evidence="8 9">
    <name type="scientific">Elaeis guineensis var. tenera</name>
    <name type="common">Oil palm</name>
    <dbReference type="NCBI Taxonomy" id="51953"/>
    <lineage>
        <taxon>Eukaryota</taxon>
        <taxon>Viridiplantae</taxon>
        <taxon>Streptophyta</taxon>
        <taxon>Embryophyta</taxon>
        <taxon>Tracheophyta</taxon>
        <taxon>Spermatophyta</taxon>
        <taxon>Magnoliopsida</taxon>
        <taxon>Liliopsida</taxon>
        <taxon>Arecaceae</taxon>
        <taxon>Arecoideae</taxon>
        <taxon>Cocoseae</taxon>
        <taxon>Elaeidinae</taxon>
        <taxon>Elaeis</taxon>
    </lineage>
</organism>
<dbReference type="AlphaFoldDB" id="A0A6I9QZE4"/>
<dbReference type="PANTHER" id="PTHR10556">
    <property type="entry name" value="3-OXO-5-ALPHA-STEROID 4-DEHYDROGENASE"/>
    <property type="match status" value="1"/>
</dbReference>
<feature type="domain" description="3-oxo-5-alpha-steroid 4-dehydrogenase C-terminal" evidence="7">
    <location>
        <begin position="134"/>
        <end position="263"/>
    </location>
</feature>
<name>A0A6I9QZE4_ELAGV</name>
<dbReference type="FunCoup" id="A0A6I9QZE4">
    <property type="interactions" value="771"/>
</dbReference>
<evidence type="ECO:0000256" key="6">
    <source>
        <dbReference type="SAM" id="Phobius"/>
    </source>
</evidence>
<evidence type="ECO:0000313" key="9">
    <source>
        <dbReference type="RefSeq" id="XP_010917899.1"/>
    </source>
</evidence>
<evidence type="ECO:0000256" key="4">
    <source>
        <dbReference type="ARBA" id="ARBA00022989"/>
    </source>
</evidence>
<keyword evidence="4 6" id="KW-1133">Transmembrane helix</keyword>
<dbReference type="GO" id="GO:0006629">
    <property type="term" value="P:lipid metabolic process"/>
    <property type="evidence" value="ECO:0007669"/>
    <property type="project" value="InterPro"/>
</dbReference>
<dbReference type="Proteomes" id="UP000504607">
    <property type="component" value="Chromosome 3"/>
</dbReference>
<evidence type="ECO:0000313" key="8">
    <source>
        <dbReference type="Proteomes" id="UP000504607"/>
    </source>
</evidence>
<dbReference type="GO" id="GO:0016627">
    <property type="term" value="F:oxidoreductase activity, acting on the CH-CH group of donors"/>
    <property type="evidence" value="ECO:0007669"/>
    <property type="project" value="InterPro"/>
</dbReference>
<comment type="subcellular location">
    <subcellularLocation>
        <location evidence="1">Membrane</location>
        <topology evidence="1">Multi-pass membrane protein</topology>
    </subcellularLocation>
</comment>
<sequence length="263" mass="29707">MSILSRLLFPPPPSLFITTMSVMSFVGLLNGLSEVRGKHLRYSKFMNTNSPTYGKEIKLPSRIGMLVAYTPALIVGLASLSILDTGGPRCLLLNSALSVHFFKRVVEVLFVHQYSGHMILDSVIAICLSYFISTLTMIYAQHLSQGMEEPSVDLKSAGIILFLIGITGNFYHHYLLSKLRERDDKRYKIPKGGLFELVVCPHYLFEIIGFIGIACISQTVYAFSFTLGILFYLMGRSYATRKWYISKFKNFPTNVRALIPYIF</sequence>
<evidence type="ECO:0000259" key="7">
    <source>
        <dbReference type="Pfam" id="PF02544"/>
    </source>
</evidence>
<reference evidence="9" key="1">
    <citation type="submission" date="2025-08" db="UniProtKB">
        <authorList>
            <consortium name="RefSeq"/>
        </authorList>
    </citation>
    <scope>IDENTIFICATION</scope>
</reference>
<dbReference type="Gene3D" id="1.20.120.1630">
    <property type="match status" value="1"/>
</dbReference>
<proteinExistence type="inferred from homology"/>
<comment type="similarity">
    <text evidence="2">Belongs to the steroid 5-alpha reductase family.</text>
</comment>
<evidence type="ECO:0000256" key="2">
    <source>
        <dbReference type="ARBA" id="ARBA00007742"/>
    </source>
</evidence>
<dbReference type="RefSeq" id="XP_010917899.1">
    <property type="nucleotide sequence ID" value="XM_010919597.2"/>
</dbReference>
<protein>
    <submittedName>
        <fullName evidence="9">3-oxo-5-alpha-steroid 4-dehydrogenase 2 isoform X1</fullName>
    </submittedName>
</protein>
<dbReference type="PANTHER" id="PTHR10556:SF35">
    <property type="entry name" value="3-OXO-5-ALPHA-STEROID 4-DEHYDROGENASE FAMILY PROTEIN"/>
    <property type="match status" value="1"/>
</dbReference>
<feature type="transmembrane region" description="Helical" evidence="6">
    <location>
        <begin position="12"/>
        <end position="32"/>
    </location>
</feature>
<evidence type="ECO:0000256" key="5">
    <source>
        <dbReference type="ARBA" id="ARBA00023136"/>
    </source>
</evidence>
<evidence type="ECO:0000256" key="1">
    <source>
        <dbReference type="ARBA" id="ARBA00004141"/>
    </source>
</evidence>
<keyword evidence="3 6" id="KW-0812">Transmembrane</keyword>
<dbReference type="PROSITE" id="PS50244">
    <property type="entry name" value="S5A_REDUCTASE"/>
    <property type="match status" value="1"/>
</dbReference>
<keyword evidence="5 6" id="KW-0472">Membrane</keyword>
<accession>A0A6I9QZE4</accession>
<keyword evidence="8" id="KW-1185">Reference proteome</keyword>
<dbReference type="GO" id="GO:0016020">
    <property type="term" value="C:membrane"/>
    <property type="evidence" value="ECO:0007669"/>
    <property type="project" value="UniProtKB-SubCell"/>
</dbReference>
<feature type="transmembrane region" description="Helical" evidence="6">
    <location>
        <begin position="118"/>
        <end position="140"/>
    </location>
</feature>
<feature type="transmembrane region" description="Helical" evidence="6">
    <location>
        <begin position="207"/>
        <end position="233"/>
    </location>
</feature>
<dbReference type="InterPro" id="IPR001104">
    <property type="entry name" value="3-oxo-5_a-steroid_4-DH_C"/>
</dbReference>
<gene>
    <name evidence="9" type="primary">LOC105042404</name>
</gene>
<dbReference type="OrthoDB" id="5788137at2759"/>
<dbReference type="FunFam" id="1.20.120.1630:FF:000017">
    <property type="entry name" value="3-oxo-5-alpha-steroid 4-dehydrogenase family protein"/>
    <property type="match status" value="1"/>
</dbReference>
<dbReference type="Pfam" id="PF02544">
    <property type="entry name" value="Steroid_dh"/>
    <property type="match status" value="1"/>
</dbReference>
<evidence type="ECO:0000256" key="3">
    <source>
        <dbReference type="ARBA" id="ARBA00022692"/>
    </source>
</evidence>